<evidence type="ECO:0000256" key="1">
    <source>
        <dbReference type="SAM" id="MobiDB-lite"/>
    </source>
</evidence>
<protein>
    <submittedName>
        <fullName evidence="3">Uncharacterized protein</fullName>
    </submittedName>
</protein>
<dbReference type="RefSeq" id="WP_069157842.1">
    <property type="nucleotide sequence ID" value="NZ_DBFYTC010000217.1"/>
</dbReference>
<dbReference type="AlphaFoldDB" id="A0A1E3AR78"/>
<feature type="compositionally biased region" description="Polar residues" evidence="1">
    <location>
        <begin position="285"/>
        <end position="298"/>
    </location>
</feature>
<keyword evidence="2" id="KW-0812">Transmembrane</keyword>
<sequence length="471" mass="51881">MNKGKENYNNIPLPDGLSDAIRTGMDRGQKYTAKKWITGFGSLAAACLCLVVIMRIVPFTNGTGGDNSNIPSPANSSDTPVTPQAFSDERPVEVQNPESYQIPCKQTSETSPKMPVYHVEEKWAPHRLIFTLYDIRDFDFDAVSKPLLESSMVQDVYRSILLDDSAVSFVVELPINIEYQLSEHTGDGYVELSLRPSDTADEIREIYFLSSPEMDGGEETALFRESLPIGEYSIVKTREGKFLVVTGEFETQQEAEEMLAQLEQNGMEPGTLQVASCMSDESPAGSASQDTVTLPETTTPSSIRVYGTVTEINGSQVTISNDNQDDPYSTIILNINEDTLILTAEDCKEKTLKDLQKGDTLYAYVSPVMTRSLPPMSNAELILCQIPADMMVPTYAAITDVSSDPDGALRITTDQELVCYINEDTVIKTLDGKKDLDSSALQSGNKILIWYQIATLSIPAQTNPDEIRVLP</sequence>
<dbReference type="Proteomes" id="UP000095003">
    <property type="component" value="Unassembled WGS sequence"/>
</dbReference>
<dbReference type="PATRIC" id="fig|1432052.3.peg.4026"/>
<feature type="transmembrane region" description="Helical" evidence="2">
    <location>
        <begin position="36"/>
        <end position="57"/>
    </location>
</feature>
<comment type="caution">
    <text evidence="3">The sequence shown here is derived from an EMBL/GenBank/DDBJ whole genome shotgun (WGS) entry which is preliminary data.</text>
</comment>
<reference evidence="3 4" key="1">
    <citation type="submission" date="2016-07" db="EMBL/GenBank/DDBJ databases">
        <title>Characterization of isolates of Eisenbergiella tayi derived from blood cultures, using whole genome sequencing.</title>
        <authorList>
            <person name="Burdz T."/>
            <person name="Wiebe D."/>
            <person name="Huynh C."/>
            <person name="Bernard K."/>
        </authorList>
    </citation>
    <scope>NUCLEOTIDE SEQUENCE [LARGE SCALE GENOMIC DNA]</scope>
    <source>
        <strain evidence="3 4">NML 120489</strain>
    </source>
</reference>
<organism evidence="3 4">
    <name type="scientific">Eisenbergiella tayi</name>
    <dbReference type="NCBI Taxonomy" id="1432052"/>
    <lineage>
        <taxon>Bacteria</taxon>
        <taxon>Bacillati</taxon>
        <taxon>Bacillota</taxon>
        <taxon>Clostridia</taxon>
        <taxon>Lachnospirales</taxon>
        <taxon>Lachnospiraceae</taxon>
        <taxon>Eisenbergiella</taxon>
    </lineage>
</organism>
<accession>A0A1E3AR78</accession>
<proteinExistence type="predicted"/>
<keyword evidence="2" id="KW-0472">Membrane</keyword>
<dbReference type="EMBL" id="MCGI01000003">
    <property type="protein sequence ID" value="ODM11199.1"/>
    <property type="molecule type" value="Genomic_DNA"/>
</dbReference>
<feature type="region of interest" description="Disordered" evidence="1">
    <location>
        <begin position="277"/>
        <end position="298"/>
    </location>
</feature>
<keyword evidence="2" id="KW-1133">Transmembrane helix</keyword>
<evidence type="ECO:0000256" key="2">
    <source>
        <dbReference type="SAM" id="Phobius"/>
    </source>
</evidence>
<name>A0A1E3AR78_9FIRM</name>
<gene>
    <name evidence="3" type="ORF">BEH84_03628</name>
</gene>
<evidence type="ECO:0000313" key="3">
    <source>
        <dbReference type="EMBL" id="ODM11199.1"/>
    </source>
</evidence>
<evidence type="ECO:0000313" key="4">
    <source>
        <dbReference type="Proteomes" id="UP000095003"/>
    </source>
</evidence>